<organism evidence="2 3">
    <name type="scientific">Burkholderia plantarii</name>
    <dbReference type="NCBI Taxonomy" id="41899"/>
    <lineage>
        <taxon>Bacteria</taxon>
        <taxon>Pseudomonadati</taxon>
        <taxon>Pseudomonadota</taxon>
        <taxon>Betaproteobacteria</taxon>
        <taxon>Burkholderiales</taxon>
        <taxon>Burkholderiaceae</taxon>
        <taxon>Burkholderia</taxon>
    </lineage>
</organism>
<keyword evidence="3" id="KW-1185">Reference proteome</keyword>
<dbReference type="HOGENOM" id="CLU_862430_0_0_4"/>
<evidence type="ECO:0000256" key="1">
    <source>
        <dbReference type="SAM" id="MobiDB-lite"/>
    </source>
</evidence>
<dbReference type="Gene3D" id="3.40.50.720">
    <property type="entry name" value="NAD(P)-binding Rossmann-like Domain"/>
    <property type="match status" value="1"/>
</dbReference>
<feature type="region of interest" description="Disordered" evidence="1">
    <location>
        <begin position="282"/>
        <end position="306"/>
    </location>
</feature>
<evidence type="ECO:0000313" key="2">
    <source>
        <dbReference type="EMBL" id="AJK48678.1"/>
    </source>
</evidence>
<gene>
    <name evidence="2" type="ORF">BGL_2c05940</name>
</gene>
<dbReference type="SUPFAM" id="SSF51735">
    <property type="entry name" value="NAD(P)-binding Rossmann-fold domains"/>
    <property type="match status" value="1"/>
</dbReference>
<accession>A0A0B6RZ49</accession>
<dbReference type="InterPro" id="IPR036291">
    <property type="entry name" value="NAD(P)-bd_dom_sf"/>
</dbReference>
<protein>
    <submittedName>
        <fullName evidence="2">Short-chain dehydrogenase/reductase SDR</fullName>
    </submittedName>
</protein>
<name>A0A0B6RZ49_BURPL</name>
<sequence length="322" mass="34632">MVDLQLRNVALPHNRAVNDAAAGMLHTAVRDGVLVAGECVIPQGTGRIRVGADVKPLRRGKPASPGERMAALPPLPSREPAEEITGSANTRRRAGRQARTRRLGPGQRHASRCDGPVGSGPLGAPRRPAGVVIFSAEFLQAVDHQRLPGDQSLEASIAGFEFLESTDFGHVHAAGFASPAMERLLRVVVLLVPRDADDLPVEVDRVRRLDIAVNRAGCEGDPAPIAGQSVAQYPPVSDANVRGTWLALKHEIRTMAARSSGSIAGVSFRTGIRDAPRNALHVASKHARSRAARDPPRSGWRRRGFAPRRRLRVPYRRTCSTG</sequence>
<dbReference type="EMBL" id="CP002581">
    <property type="protein sequence ID" value="AJK48678.1"/>
    <property type="molecule type" value="Genomic_DNA"/>
</dbReference>
<reference evidence="2 3" key="2">
    <citation type="journal article" date="2016" name="Appl. Microbiol. Biotechnol.">
        <title>Mutations improving production and secretion of extracellular lipase by Burkholderia glumae PG1.</title>
        <authorList>
            <person name="Knapp A."/>
            <person name="Voget S."/>
            <person name="Gao R."/>
            <person name="Zaburannyi N."/>
            <person name="Krysciak D."/>
            <person name="Breuer M."/>
            <person name="Hauer B."/>
            <person name="Streit W.R."/>
            <person name="Muller R."/>
            <person name="Daniel R."/>
            <person name="Jaeger K.E."/>
        </authorList>
    </citation>
    <scope>NUCLEOTIDE SEQUENCE [LARGE SCALE GENOMIC DNA]</scope>
    <source>
        <strain evidence="2 3">PG1</strain>
    </source>
</reference>
<dbReference type="PANTHER" id="PTHR42820:SF1">
    <property type="entry name" value="SHORT-CHAIN DEHYDROGENASE_REDUCTASE FAMILY PROTEIN"/>
    <property type="match status" value="1"/>
</dbReference>
<dbReference type="AlphaFoldDB" id="A0A0B6RZ49"/>
<feature type="compositionally biased region" description="Basic residues" evidence="1">
    <location>
        <begin position="90"/>
        <end position="102"/>
    </location>
</feature>
<dbReference type="Pfam" id="PF00106">
    <property type="entry name" value="adh_short"/>
    <property type="match status" value="1"/>
</dbReference>
<reference evidence="3" key="1">
    <citation type="submission" date="2011-03" db="EMBL/GenBank/DDBJ databases">
        <authorList>
            <person name="Voget S."/>
            <person name="Streit W.R."/>
            <person name="Jaeger K.E."/>
            <person name="Daniel R."/>
        </authorList>
    </citation>
    <scope>NUCLEOTIDE SEQUENCE [LARGE SCALE GENOMIC DNA]</scope>
    <source>
        <strain evidence="3">PG1</strain>
    </source>
</reference>
<dbReference type="KEGG" id="bgp:BGL_2c05940"/>
<evidence type="ECO:0000313" key="3">
    <source>
        <dbReference type="Proteomes" id="UP000031838"/>
    </source>
</evidence>
<feature type="region of interest" description="Disordered" evidence="1">
    <location>
        <begin position="57"/>
        <end position="122"/>
    </location>
</feature>
<dbReference type="Proteomes" id="UP000031838">
    <property type="component" value="Chromosome 2"/>
</dbReference>
<proteinExistence type="predicted"/>
<dbReference type="PANTHER" id="PTHR42820">
    <property type="entry name" value="SHORT-CHAIN DEHYDROGENASE REDUCTASE"/>
    <property type="match status" value="1"/>
</dbReference>
<dbReference type="InterPro" id="IPR002347">
    <property type="entry name" value="SDR_fam"/>
</dbReference>